<feature type="non-terminal residue" evidence="1">
    <location>
        <position position="1"/>
    </location>
</feature>
<sequence>MQSLNLQILFYNDQCKPNGSEALPKGIIPVHLTWFPKEGVYISVVKEEGLHISQLSLDATKFKLHHQITTRGRRLRIHRVHGELLFLLKEVGRNYGTYFLKRSLTLYVVYDP</sequence>
<name>A0A7J7MLN7_9MAGN</name>
<protein>
    <submittedName>
        <fullName evidence="1">Uncharacterized protein</fullName>
    </submittedName>
</protein>
<dbReference type="AlphaFoldDB" id="A0A7J7MLN7"/>
<dbReference type="OrthoDB" id="1433466at2759"/>
<keyword evidence="2" id="KW-1185">Reference proteome</keyword>
<gene>
    <name evidence="1" type="ORF">GIB67_039150</name>
</gene>
<dbReference type="Proteomes" id="UP000541444">
    <property type="component" value="Unassembled WGS sequence"/>
</dbReference>
<comment type="caution">
    <text evidence="1">The sequence shown here is derived from an EMBL/GenBank/DDBJ whole genome shotgun (WGS) entry which is preliminary data.</text>
</comment>
<dbReference type="EMBL" id="JACGCM010001398">
    <property type="protein sequence ID" value="KAF6155819.1"/>
    <property type="molecule type" value="Genomic_DNA"/>
</dbReference>
<evidence type="ECO:0000313" key="1">
    <source>
        <dbReference type="EMBL" id="KAF6155819.1"/>
    </source>
</evidence>
<reference evidence="1 2" key="1">
    <citation type="journal article" date="2020" name="IScience">
        <title>Genome Sequencing of the Endangered Kingdonia uniflora (Circaeasteraceae, Ranunculales) Reveals Potential Mechanisms of Evolutionary Specialization.</title>
        <authorList>
            <person name="Sun Y."/>
            <person name="Deng T."/>
            <person name="Zhang A."/>
            <person name="Moore M.J."/>
            <person name="Landis J.B."/>
            <person name="Lin N."/>
            <person name="Zhang H."/>
            <person name="Zhang X."/>
            <person name="Huang J."/>
            <person name="Zhang X."/>
            <person name="Sun H."/>
            <person name="Wang H."/>
        </authorList>
    </citation>
    <scope>NUCLEOTIDE SEQUENCE [LARGE SCALE GENOMIC DNA]</scope>
    <source>
        <strain evidence="1">TB1705</strain>
        <tissue evidence="1">Leaf</tissue>
    </source>
</reference>
<proteinExistence type="predicted"/>
<accession>A0A7J7MLN7</accession>
<dbReference type="InterPro" id="IPR007877">
    <property type="entry name" value="DUF707"/>
</dbReference>
<organism evidence="1 2">
    <name type="scientific">Kingdonia uniflora</name>
    <dbReference type="NCBI Taxonomy" id="39325"/>
    <lineage>
        <taxon>Eukaryota</taxon>
        <taxon>Viridiplantae</taxon>
        <taxon>Streptophyta</taxon>
        <taxon>Embryophyta</taxon>
        <taxon>Tracheophyta</taxon>
        <taxon>Spermatophyta</taxon>
        <taxon>Magnoliopsida</taxon>
        <taxon>Ranunculales</taxon>
        <taxon>Circaeasteraceae</taxon>
        <taxon>Kingdonia</taxon>
    </lineage>
</organism>
<evidence type="ECO:0000313" key="2">
    <source>
        <dbReference type="Proteomes" id="UP000541444"/>
    </source>
</evidence>
<dbReference type="Pfam" id="PF05212">
    <property type="entry name" value="DUF707"/>
    <property type="match status" value="1"/>
</dbReference>